<gene>
    <name evidence="2" type="ORF">M9458_021086</name>
</gene>
<feature type="non-terminal residue" evidence="2">
    <location>
        <position position="87"/>
    </location>
</feature>
<protein>
    <submittedName>
        <fullName evidence="2">Uncharacterized protein</fullName>
    </submittedName>
</protein>
<feature type="region of interest" description="Disordered" evidence="1">
    <location>
        <begin position="1"/>
        <end position="87"/>
    </location>
</feature>
<dbReference type="EMBL" id="JAMKFB020000009">
    <property type="protein sequence ID" value="KAL0185389.1"/>
    <property type="molecule type" value="Genomic_DNA"/>
</dbReference>
<organism evidence="2 3">
    <name type="scientific">Cirrhinus mrigala</name>
    <name type="common">Mrigala</name>
    <dbReference type="NCBI Taxonomy" id="683832"/>
    <lineage>
        <taxon>Eukaryota</taxon>
        <taxon>Metazoa</taxon>
        <taxon>Chordata</taxon>
        <taxon>Craniata</taxon>
        <taxon>Vertebrata</taxon>
        <taxon>Euteleostomi</taxon>
        <taxon>Actinopterygii</taxon>
        <taxon>Neopterygii</taxon>
        <taxon>Teleostei</taxon>
        <taxon>Ostariophysi</taxon>
        <taxon>Cypriniformes</taxon>
        <taxon>Cyprinidae</taxon>
        <taxon>Labeoninae</taxon>
        <taxon>Labeonini</taxon>
        <taxon>Cirrhinus</taxon>
    </lineage>
</organism>
<evidence type="ECO:0000313" key="3">
    <source>
        <dbReference type="Proteomes" id="UP001529510"/>
    </source>
</evidence>
<comment type="caution">
    <text evidence="2">The sequence shown here is derived from an EMBL/GenBank/DDBJ whole genome shotgun (WGS) entry which is preliminary data.</text>
</comment>
<keyword evidence="3" id="KW-1185">Reference proteome</keyword>
<feature type="compositionally biased region" description="Basic and acidic residues" evidence="1">
    <location>
        <begin position="1"/>
        <end position="19"/>
    </location>
</feature>
<reference evidence="2 3" key="1">
    <citation type="submission" date="2024-05" db="EMBL/GenBank/DDBJ databases">
        <title>Genome sequencing and assembly of Indian major carp, Cirrhinus mrigala (Hamilton, 1822).</title>
        <authorList>
            <person name="Mohindra V."/>
            <person name="Chowdhury L.M."/>
            <person name="Lal K."/>
            <person name="Jena J.K."/>
        </authorList>
    </citation>
    <scope>NUCLEOTIDE SEQUENCE [LARGE SCALE GENOMIC DNA]</scope>
    <source>
        <strain evidence="2">CM1030</strain>
        <tissue evidence="2">Blood</tissue>
    </source>
</reference>
<evidence type="ECO:0000313" key="2">
    <source>
        <dbReference type="EMBL" id="KAL0185389.1"/>
    </source>
</evidence>
<accession>A0ABD0QGP0</accession>
<dbReference type="Proteomes" id="UP001529510">
    <property type="component" value="Unassembled WGS sequence"/>
</dbReference>
<proteinExistence type="predicted"/>
<evidence type="ECO:0000256" key="1">
    <source>
        <dbReference type="SAM" id="MobiDB-lite"/>
    </source>
</evidence>
<feature type="compositionally biased region" description="Basic and acidic residues" evidence="1">
    <location>
        <begin position="77"/>
        <end position="87"/>
    </location>
</feature>
<name>A0ABD0QGP0_CIRMR</name>
<sequence>MWLGDEKPQLLAPESRDAELDAMVADEQSPNGEDQDSSAHGRHGSGDSGVYSTEEDSGHSSTTHAHLLMSGKKHRGELHDGTLLELC</sequence>
<dbReference type="AlphaFoldDB" id="A0ABD0QGP0"/>